<evidence type="ECO:0000256" key="2">
    <source>
        <dbReference type="ARBA" id="ARBA00005752"/>
    </source>
</evidence>
<comment type="similarity">
    <text evidence="2">Belongs to the asparagine synthetase family.</text>
</comment>
<gene>
    <name evidence="12" type="primary">asnH</name>
    <name evidence="12" type="ORF">Rhe02_88760</name>
</gene>
<evidence type="ECO:0000256" key="8">
    <source>
        <dbReference type="ARBA" id="ARBA00048741"/>
    </source>
</evidence>
<keyword evidence="9" id="KW-0028">Amino-acid biosynthesis</keyword>
<dbReference type="SUPFAM" id="SSF56235">
    <property type="entry name" value="N-terminal nucleophile aminohydrolases (Ntn hydrolases)"/>
    <property type="match status" value="1"/>
</dbReference>
<dbReference type="InterPro" id="IPR051786">
    <property type="entry name" value="ASN_synthetase/amidase"/>
</dbReference>
<dbReference type="PROSITE" id="PS51278">
    <property type="entry name" value="GATASE_TYPE_2"/>
    <property type="match status" value="1"/>
</dbReference>
<accession>A0A8J3VKT3</accession>
<dbReference type="InterPro" id="IPR014729">
    <property type="entry name" value="Rossmann-like_a/b/a_fold"/>
</dbReference>
<comment type="catalytic activity">
    <reaction evidence="8">
        <text>L-aspartate + L-glutamine + ATP + H2O = L-asparagine + L-glutamate + AMP + diphosphate + H(+)</text>
        <dbReference type="Rhea" id="RHEA:12228"/>
        <dbReference type="ChEBI" id="CHEBI:15377"/>
        <dbReference type="ChEBI" id="CHEBI:15378"/>
        <dbReference type="ChEBI" id="CHEBI:29985"/>
        <dbReference type="ChEBI" id="CHEBI:29991"/>
        <dbReference type="ChEBI" id="CHEBI:30616"/>
        <dbReference type="ChEBI" id="CHEBI:33019"/>
        <dbReference type="ChEBI" id="CHEBI:58048"/>
        <dbReference type="ChEBI" id="CHEBI:58359"/>
        <dbReference type="ChEBI" id="CHEBI:456215"/>
        <dbReference type="EC" id="6.3.5.4"/>
    </reaction>
</comment>
<sequence>MCGIGGVAAVDGTALPEQIDQTLHDMARALAHRGPDAERLLRDGPVALVFQRLSLVDPVGGGQPLSTQDETLFLIANGEVYNHRELEARLPAGTRLKTGSDCEVLLHLYRRDGLRFLDAVQGMYALVLWDKARGKLILARDRFGIKPLYYTRIGGRLAFASEIKALFEVPGCPRRVDWQRALADQFLSAEPVFSHAPVTTWFEQVHTVAAGTIVEVDLRTGALTEHRYWNLPAGGPYTDASDAEFIDAYRELLAASVTACGTADAEIGMFLSGGVDSAAVAMLAPNREAVHSFTALNGSTFVNGDARHAHLVATTFGLPHHQVLFEAGKVPTAQEWKQLLWLLETPLCGPEQYYKYEMYRYAKAIRPQLRAMLLGQASDEFNGGYSVEIAGDGGWEGFTDALADMARRTALSRKPGLTPWWRDGQLPLLRDELLDLGNDPYEDFVAWKYRDVQQYNCWHEDRTAAGNGVEARVPFLDHRIVELTASVSPAQRATLFWDKHIVREAMRGLLPPEIVHRPKVPFFQGDGVQHTYRAFIAMLAQENGSLVEQALSSSRAREFLNPDAVRQMLADLQADSRAGQLEFLLRLVNLGLLEQMTAQLPARPVDAVRAAIPVEVRVADWESEADSLAQQTIPQIIIEPADVPVLDDDVTVLHDPRQDQWYLAVAGSLEYVLDAEWLTFVQHIDGHASVADILARTGIDAAAVGTALADSVELGIVVLQRLPLGVSS</sequence>
<dbReference type="PANTHER" id="PTHR43284:SF1">
    <property type="entry name" value="ASPARAGINE SYNTHETASE"/>
    <property type="match status" value="1"/>
</dbReference>
<dbReference type="PIRSF" id="PIRSF001589">
    <property type="entry name" value="Asn_synthetase_glu-h"/>
    <property type="match status" value="1"/>
</dbReference>
<reference evidence="12" key="1">
    <citation type="submission" date="2021-01" db="EMBL/GenBank/DDBJ databases">
        <title>Whole genome shotgun sequence of Rhizocola hellebori NBRC 109834.</title>
        <authorList>
            <person name="Komaki H."/>
            <person name="Tamura T."/>
        </authorList>
    </citation>
    <scope>NUCLEOTIDE SEQUENCE</scope>
    <source>
        <strain evidence="12">NBRC 109834</strain>
    </source>
</reference>
<dbReference type="Pfam" id="PF00733">
    <property type="entry name" value="Asn_synthase"/>
    <property type="match status" value="1"/>
</dbReference>
<evidence type="ECO:0000256" key="5">
    <source>
        <dbReference type="ARBA" id="ARBA00022840"/>
    </source>
</evidence>
<protein>
    <recommendedName>
        <fullName evidence="3">asparagine synthase (glutamine-hydrolyzing)</fullName>
        <ecNumber evidence="3">6.3.5.4</ecNumber>
    </recommendedName>
</protein>
<feature type="domain" description="Glutamine amidotransferase type-2" evidence="11">
    <location>
        <begin position="2"/>
        <end position="219"/>
    </location>
</feature>
<keyword evidence="5 10" id="KW-0067">ATP-binding</keyword>
<dbReference type="InterPro" id="IPR029055">
    <property type="entry name" value="Ntn_hydrolases_N"/>
</dbReference>
<proteinExistence type="inferred from homology"/>
<dbReference type="PANTHER" id="PTHR43284">
    <property type="entry name" value="ASPARAGINE SYNTHETASE (GLUTAMINE-HYDROLYZING)"/>
    <property type="match status" value="1"/>
</dbReference>
<dbReference type="Gene3D" id="3.40.50.620">
    <property type="entry name" value="HUPs"/>
    <property type="match status" value="1"/>
</dbReference>
<keyword evidence="6 9" id="KW-0061">Asparagine biosynthesis</keyword>
<evidence type="ECO:0000256" key="6">
    <source>
        <dbReference type="ARBA" id="ARBA00022888"/>
    </source>
</evidence>
<feature type="binding site" evidence="10">
    <location>
        <position position="101"/>
    </location>
    <ligand>
        <name>L-glutamine</name>
        <dbReference type="ChEBI" id="CHEBI:58359"/>
    </ligand>
</feature>
<comment type="pathway">
    <text evidence="1">Amino-acid biosynthesis; L-asparagine biosynthesis; L-asparagine from L-aspartate (L-Gln route): step 1/1.</text>
</comment>
<dbReference type="CDD" id="cd01991">
    <property type="entry name" value="Asn_synthase_B_C"/>
    <property type="match status" value="1"/>
</dbReference>
<evidence type="ECO:0000259" key="11">
    <source>
        <dbReference type="PROSITE" id="PS51278"/>
    </source>
</evidence>
<dbReference type="InterPro" id="IPR006426">
    <property type="entry name" value="Asn_synth_AEB"/>
</dbReference>
<comment type="caution">
    <text evidence="12">The sequence shown here is derived from an EMBL/GenBank/DDBJ whole genome shotgun (WGS) entry which is preliminary data.</text>
</comment>
<evidence type="ECO:0000313" key="13">
    <source>
        <dbReference type="Proteomes" id="UP000612899"/>
    </source>
</evidence>
<dbReference type="EC" id="6.3.5.4" evidence="3"/>
<dbReference type="SUPFAM" id="SSF52402">
    <property type="entry name" value="Adenine nucleotide alpha hydrolases-like"/>
    <property type="match status" value="1"/>
</dbReference>
<dbReference type="InterPro" id="IPR033738">
    <property type="entry name" value="AsnB_N"/>
</dbReference>
<evidence type="ECO:0000256" key="3">
    <source>
        <dbReference type="ARBA" id="ARBA00012737"/>
    </source>
</evidence>
<dbReference type="InterPro" id="IPR001962">
    <property type="entry name" value="Asn_synthase"/>
</dbReference>
<evidence type="ECO:0000256" key="10">
    <source>
        <dbReference type="PIRSR" id="PIRSR001589-2"/>
    </source>
</evidence>
<evidence type="ECO:0000256" key="1">
    <source>
        <dbReference type="ARBA" id="ARBA00005187"/>
    </source>
</evidence>
<dbReference type="InterPro" id="IPR017932">
    <property type="entry name" value="GATase_2_dom"/>
</dbReference>
<dbReference type="RefSeq" id="WP_203914530.1">
    <property type="nucleotide sequence ID" value="NZ_BONY01000107.1"/>
</dbReference>
<dbReference type="CDD" id="cd00712">
    <property type="entry name" value="AsnB"/>
    <property type="match status" value="1"/>
</dbReference>
<keyword evidence="7 9" id="KW-0315">Glutamine amidotransferase</keyword>
<dbReference type="GO" id="GO:0004066">
    <property type="term" value="F:asparagine synthase (glutamine-hydrolyzing) activity"/>
    <property type="evidence" value="ECO:0007669"/>
    <property type="project" value="UniProtKB-EC"/>
</dbReference>
<keyword evidence="13" id="KW-1185">Reference proteome</keyword>
<evidence type="ECO:0000256" key="9">
    <source>
        <dbReference type="PIRSR" id="PIRSR001589-1"/>
    </source>
</evidence>
<keyword evidence="4 10" id="KW-0547">Nucleotide-binding</keyword>
<organism evidence="12 13">
    <name type="scientific">Rhizocola hellebori</name>
    <dbReference type="NCBI Taxonomy" id="1392758"/>
    <lineage>
        <taxon>Bacteria</taxon>
        <taxon>Bacillati</taxon>
        <taxon>Actinomycetota</taxon>
        <taxon>Actinomycetes</taxon>
        <taxon>Micromonosporales</taxon>
        <taxon>Micromonosporaceae</taxon>
        <taxon>Rhizocola</taxon>
    </lineage>
</organism>
<feature type="active site" description="For GATase activity" evidence="9">
    <location>
        <position position="2"/>
    </location>
</feature>
<dbReference type="NCBIfam" id="TIGR01536">
    <property type="entry name" value="asn_synth_AEB"/>
    <property type="match status" value="1"/>
</dbReference>
<dbReference type="GO" id="GO:0005829">
    <property type="term" value="C:cytosol"/>
    <property type="evidence" value="ECO:0007669"/>
    <property type="project" value="TreeGrafter"/>
</dbReference>
<dbReference type="Gene3D" id="3.60.20.10">
    <property type="entry name" value="Glutamine Phosphoribosylpyrophosphate, subunit 1, domain 1"/>
    <property type="match status" value="1"/>
</dbReference>
<dbReference type="GO" id="GO:0006529">
    <property type="term" value="P:asparagine biosynthetic process"/>
    <property type="evidence" value="ECO:0007669"/>
    <property type="project" value="UniProtKB-KW"/>
</dbReference>
<dbReference type="AlphaFoldDB" id="A0A8J3VKT3"/>
<evidence type="ECO:0000256" key="7">
    <source>
        <dbReference type="ARBA" id="ARBA00022962"/>
    </source>
</evidence>
<evidence type="ECO:0000313" key="12">
    <source>
        <dbReference type="EMBL" id="GIH10809.1"/>
    </source>
</evidence>
<dbReference type="GO" id="GO:0005524">
    <property type="term" value="F:ATP binding"/>
    <property type="evidence" value="ECO:0007669"/>
    <property type="project" value="UniProtKB-KW"/>
</dbReference>
<dbReference type="EMBL" id="BONY01000107">
    <property type="protein sequence ID" value="GIH10809.1"/>
    <property type="molecule type" value="Genomic_DNA"/>
</dbReference>
<dbReference type="Pfam" id="PF13537">
    <property type="entry name" value="GATase_7"/>
    <property type="match status" value="1"/>
</dbReference>
<evidence type="ECO:0000256" key="4">
    <source>
        <dbReference type="ARBA" id="ARBA00022741"/>
    </source>
</evidence>
<dbReference type="Proteomes" id="UP000612899">
    <property type="component" value="Unassembled WGS sequence"/>
</dbReference>
<name>A0A8J3VKT3_9ACTN</name>